<dbReference type="EnsemblMetazoa" id="AAEL026357-RA">
    <property type="protein sequence ID" value="AAEL026357-PA"/>
    <property type="gene ID" value="AAEL026357"/>
</dbReference>
<sequence>MTSVMLIEDAVNNNNNNKIANNDPDRDHYLRELTKTFTGIEKPLKNAPTCATLTDLISALHDAFASDRVNIEFVNHLMLSYQSNPSEWRKFAKFDRFRYTRNLVDAGNGKFNLMILCWNEGHASAIHDHADSHCFMKMLKGQLNEVRFAWPKDKTVNEDNKADIGNSNGSGEIEYDGEELEEISRSTMETNGVCYINDNLGLHRVENPSHSDVAVSLHLYCPPFDTCSIFNKQTGKRTKCKVTFWSKYGKREAQEN</sequence>
<evidence type="ECO:0000256" key="3">
    <source>
        <dbReference type="ARBA" id="ARBA00006622"/>
    </source>
</evidence>
<dbReference type="FunFam" id="2.60.120.10:FF:000045">
    <property type="entry name" value="Cysteine dioxygenase 1"/>
    <property type="match status" value="1"/>
</dbReference>
<dbReference type="Gene3D" id="2.60.120.10">
    <property type="entry name" value="Jelly Rolls"/>
    <property type="match status" value="1"/>
</dbReference>
<dbReference type="SUPFAM" id="SSF51182">
    <property type="entry name" value="RmlC-like cupins"/>
    <property type="match status" value="1"/>
</dbReference>
<gene>
    <name evidence="11" type="primary">5569163</name>
</gene>
<evidence type="ECO:0000256" key="6">
    <source>
        <dbReference type="ARBA" id="ARBA00022784"/>
    </source>
</evidence>
<keyword evidence="6" id="KW-0883">Thioether bond</keyword>
<comment type="similarity">
    <text evidence="3 10">Belongs to the cysteine dioxygenase family.</text>
</comment>
<dbReference type="PANTHER" id="PTHR12918:SF1">
    <property type="entry name" value="CYSTEINE DIOXYGENASE TYPE 1"/>
    <property type="match status" value="1"/>
</dbReference>
<dbReference type="InParanoid" id="A0A6I8U6X7"/>
<dbReference type="OrthoDB" id="543511at2759"/>
<evidence type="ECO:0000256" key="9">
    <source>
        <dbReference type="ARBA" id="ARBA00023004"/>
    </source>
</evidence>
<accession>A0A6I8U6X7</accession>
<evidence type="ECO:0000313" key="12">
    <source>
        <dbReference type="Proteomes" id="UP000008820"/>
    </source>
</evidence>
<reference evidence="11 12" key="1">
    <citation type="submission" date="2017-06" db="EMBL/GenBank/DDBJ databases">
        <title>Aedes aegypti genome working group (AGWG) sequencing and assembly.</title>
        <authorList>
            <consortium name="Aedes aegypti Genome Working Group (AGWG)"/>
            <person name="Matthews B.J."/>
        </authorList>
    </citation>
    <scope>NUCLEOTIDE SEQUENCE [LARGE SCALE GENOMIC DNA]</scope>
    <source>
        <strain evidence="11 12">LVP_AGWG</strain>
    </source>
</reference>
<dbReference type="InterPro" id="IPR014710">
    <property type="entry name" value="RmlC-like_jellyroll"/>
</dbReference>
<name>A0A6I8U6X7_AEDAE</name>
<keyword evidence="8 10" id="KW-0560">Oxidoreductase</keyword>
<dbReference type="CDD" id="cd10548">
    <property type="entry name" value="cupin_CDO"/>
    <property type="match status" value="1"/>
</dbReference>
<comment type="catalytic activity">
    <reaction evidence="1 10">
        <text>L-cysteine + O2 = 3-sulfino-L-alanine + H(+)</text>
        <dbReference type="Rhea" id="RHEA:20441"/>
        <dbReference type="ChEBI" id="CHEBI:15378"/>
        <dbReference type="ChEBI" id="CHEBI:15379"/>
        <dbReference type="ChEBI" id="CHEBI:35235"/>
        <dbReference type="ChEBI" id="CHEBI:61085"/>
        <dbReference type="EC" id="1.13.11.20"/>
    </reaction>
</comment>
<dbReference type="EC" id="1.13.11.20" evidence="4 10"/>
<dbReference type="AlphaFoldDB" id="A0A6I8U6X7"/>
<dbReference type="Pfam" id="PF05995">
    <property type="entry name" value="CDO_I"/>
    <property type="match status" value="1"/>
</dbReference>
<evidence type="ECO:0000256" key="2">
    <source>
        <dbReference type="ARBA" id="ARBA00004759"/>
    </source>
</evidence>
<reference evidence="11" key="2">
    <citation type="submission" date="2020-05" db="UniProtKB">
        <authorList>
            <consortium name="EnsemblMetazoa"/>
        </authorList>
    </citation>
    <scope>IDENTIFICATION</scope>
    <source>
        <strain evidence="11">LVP_AGWG</strain>
    </source>
</reference>
<evidence type="ECO:0000256" key="8">
    <source>
        <dbReference type="ARBA" id="ARBA00023002"/>
    </source>
</evidence>
<dbReference type="GO" id="GO:0008198">
    <property type="term" value="F:ferrous iron binding"/>
    <property type="evidence" value="ECO:0007669"/>
    <property type="project" value="UniProtKB-ARBA"/>
</dbReference>
<dbReference type="UniPathway" id="UPA00012">
    <property type="reaction ID" value="UER00537"/>
</dbReference>
<proteinExistence type="inferred from homology"/>
<dbReference type="FunCoup" id="A0A6I8U6X7">
    <property type="interactions" value="40"/>
</dbReference>
<dbReference type="Proteomes" id="UP000008820">
    <property type="component" value="Chromosome 2"/>
</dbReference>
<dbReference type="GO" id="GO:0042412">
    <property type="term" value="P:taurine biosynthetic process"/>
    <property type="evidence" value="ECO:0007669"/>
    <property type="project" value="UniProtKB-UniRule"/>
</dbReference>
<comment type="pathway">
    <text evidence="2 10">Organosulfur biosynthesis; taurine biosynthesis; hypotaurine from L-cysteine: step 1/2.</text>
</comment>
<keyword evidence="9 10" id="KW-0408">Iron</keyword>
<comment type="cofactor">
    <cofactor evidence="10">
        <name>Fe cation</name>
        <dbReference type="ChEBI" id="CHEBI:24875"/>
    </cofactor>
    <text evidence="10">Binds 1 Fe cation per subunit.</text>
</comment>
<evidence type="ECO:0000313" key="11">
    <source>
        <dbReference type="EnsemblMetazoa" id="AAEL026357-PA"/>
    </source>
</evidence>
<dbReference type="InterPro" id="IPR010300">
    <property type="entry name" value="CDO_1"/>
</dbReference>
<evidence type="ECO:0000256" key="7">
    <source>
        <dbReference type="ARBA" id="ARBA00022964"/>
    </source>
</evidence>
<dbReference type="PANTHER" id="PTHR12918">
    <property type="entry name" value="CYSTEINE DIOXYGENASE"/>
    <property type="match status" value="1"/>
</dbReference>
<evidence type="ECO:0000256" key="10">
    <source>
        <dbReference type="RuleBase" id="RU366010"/>
    </source>
</evidence>
<keyword evidence="7 10" id="KW-0223">Dioxygenase</keyword>
<evidence type="ECO:0000256" key="5">
    <source>
        <dbReference type="ARBA" id="ARBA00022723"/>
    </source>
</evidence>
<keyword evidence="5 10" id="KW-0479">Metal-binding</keyword>
<organism evidence="11 12">
    <name type="scientific">Aedes aegypti</name>
    <name type="common">Yellowfever mosquito</name>
    <name type="synonym">Culex aegypti</name>
    <dbReference type="NCBI Taxonomy" id="7159"/>
    <lineage>
        <taxon>Eukaryota</taxon>
        <taxon>Metazoa</taxon>
        <taxon>Ecdysozoa</taxon>
        <taxon>Arthropoda</taxon>
        <taxon>Hexapoda</taxon>
        <taxon>Insecta</taxon>
        <taxon>Pterygota</taxon>
        <taxon>Neoptera</taxon>
        <taxon>Endopterygota</taxon>
        <taxon>Diptera</taxon>
        <taxon>Nematocera</taxon>
        <taxon>Culicoidea</taxon>
        <taxon>Culicidae</taxon>
        <taxon>Culicinae</taxon>
        <taxon>Aedini</taxon>
        <taxon>Aedes</taxon>
        <taxon>Stegomyia</taxon>
    </lineage>
</organism>
<evidence type="ECO:0000256" key="1">
    <source>
        <dbReference type="ARBA" id="ARBA00000629"/>
    </source>
</evidence>
<dbReference type="InterPro" id="IPR011051">
    <property type="entry name" value="RmlC_Cupin_sf"/>
</dbReference>
<dbReference type="GO" id="GO:0019448">
    <property type="term" value="P:L-cysteine catabolic process"/>
    <property type="evidence" value="ECO:0007669"/>
    <property type="project" value="TreeGrafter"/>
</dbReference>
<protein>
    <recommendedName>
        <fullName evidence="4 10">Cysteine dioxygenase</fullName>
        <ecNumber evidence="4 10">1.13.11.20</ecNumber>
    </recommendedName>
</protein>
<keyword evidence="12" id="KW-1185">Reference proteome</keyword>
<evidence type="ECO:0000256" key="4">
    <source>
        <dbReference type="ARBA" id="ARBA00013133"/>
    </source>
</evidence>
<dbReference type="GO" id="GO:0017172">
    <property type="term" value="F:cysteine dioxygenase activity"/>
    <property type="evidence" value="ECO:0007669"/>
    <property type="project" value="UniProtKB-UniRule"/>
</dbReference>